<dbReference type="OrthoDB" id="18202at10239"/>
<dbReference type="RefSeq" id="YP_009124401.1">
    <property type="nucleotide sequence ID" value="NC_026587.1"/>
</dbReference>
<organism evidence="1 2">
    <name type="scientific">Pseudomonas phage vB_PaeM_PAO1_Ab03</name>
    <dbReference type="NCBI Taxonomy" id="1548901"/>
    <lineage>
        <taxon>Viruses</taxon>
        <taxon>Duplodnaviria</taxon>
        <taxon>Heunggongvirae</taxon>
        <taxon>Uroviricota</taxon>
        <taxon>Caudoviricetes</taxon>
        <taxon>Vandenendeviridae</taxon>
        <taxon>Nankokuvirus</taxon>
        <taxon>Nankokuvirus Ab03</taxon>
    </lineage>
</organism>
<protein>
    <submittedName>
        <fullName evidence="1">Uncharacterized protein</fullName>
    </submittedName>
</protein>
<dbReference type="GeneID" id="23679260"/>
<dbReference type="KEGG" id="vg:23679260"/>
<reference evidence="2" key="1">
    <citation type="journal article" date="2015" name="PLoS ONE">
        <title>Investigation of a Large Collection of Pseudomonas aeruginosa Bacteriophages Collected from a Single Environmental Source in Abidjan, Cote d'Ivoire.</title>
        <authorList>
            <person name="Essoh C."/>
            <person name="Latino L."/>
            <person name="Midoux C."/>
            <person name="Blouin Y."/>
            <person name="Loukou G."/>
            <person name="Nguetta S.P."/>
            <person name="Lathro S."/>
            <person name="Cablanmian A."/>
            <person name="Kouassi A.K."/>
            <person name="Vergnaud G."/>
            <person name="Pourcel C."/>
        </authorList>
    </citation>
    <scope>NUCLEOTIDE SEQUENCE [LARGE SCALE GENOMIC DNA]</scope>
</reference>
<sequence>MELSKQFVATLMGVPVPVKEALFELGKWKQEGFPDGHKVFKKTYRLCDNLVGFLEYRSLDQSLLAPWWSYTSALFLAAGYPGGSYPFENGEYLDWADELYDNPKRLKFIDMCWEVLNGNG</sequence>
<keyword evidence="2" id="KW-1185">Reference proteome</keyword>
<dbReference type="EMBL" id="LN610573">
    <property type="protein sequence ID" value="CEF89110.1"/>
    <property type="molecule type" value="Genomic_DNA"/>
</dbReference>
<evidence type="ECO:0000313" key="1">
    <source>
        <dbReference type="EMBL" id="CEF89110.1"/>
    </source>
</evidence>
<evidence type="ECO:0000313" key="2">
    <source>
        <dbReference type="Proteomes" id="UP000030230"/>
    </source>
</evidence>
<proteinExistence type="predicted"/>
<name>A0A0A1IV98_9CAUD</name>
<accession>A0A0A1IV98</accession>
<gene>
    <name evidence="1" type="primary">ORF05</name>
</gene>
<dbReference type="Proteomes" id="UP000030230">
    <property type="component" value="Segment"/>
</dbReference>